<gene>
    <name evidence="3" type="ORF">GCM10022377_01490</name>
</gene>
<dbReference type="InterPro" id="IPR013520">
    <property type="entry name" value="Ribonucl_H"/>
</dbReference>
<evidence type="ECO:0000259" key="2">
    <source>
        <dbReference type="SMART" id="SM00479"/>
    </source>
</evidence>
<dbReference type="PANTHER" id="PTHR30231:SF42">
    <property type="entry name" value="EXONUCLEASE"/>
    <property type="match status" value="1"/>
</dbReference>
<feature type="domain" description="Exonuclease" evidence="2">
    <location>
        <begin position="4"/>
        <end position="170"/>
    </location>
</feature>
<dbReference type="EMBL" id="BAABCJ010000001">
    <property type="protein sequence ID" value="GAA3692731.1"/>
    <property type="molecule type" value="Genomic_DNA"/>
</dbReference>
<dbReference type="Gene3D" id="3.30.420.10">
    <property type="entry name" value="Ribonuclease H-like superfamily/Ribonuclease H"/>
    <property type="match status" value="1"/>
</dbReference>
<dbReference type="CDD" id="cd06130">
    <property type="entry name" value="DNA_pol_III_epsilon_like"/>
    <property type="match status" value="1"/>
</dbReference>
<dbReference type="RefSeq" id="WP_344878556.1">
    <property type="nucleotide sequence ID" value="NZ_BAABCJ010000001.1"/>
</dbReference>
<dbReference type="CDD" id="cd17748">
    <property type="entry name" value="BRCT_DNA_ligase_like"/>
    <property type="match status" value="1"/>
</dbReference>
<feature type="compositionally biased region" description="Low complexity" evidence="1">
    <location>
        <begin position="342"/>
        <end position="351"/>
    </location>
</feature>
<proteinExistence type="predicted"/>
<dbReference type="InterPro" id="IPR012337">
    <property type="entry name" value="RNaseH-like_sf"/>
</dbReference>
<dbReference type="SMART" id="SM00479">
    <property type="entry name" value="EXOIII"/>
    <property type="match status" value="1"/>
</dbReference>
<dbReference type="PANTHER" id="PTHR30231">
    <property type="entry name" value="DNA POLYMERASE III SUBUNIT EPSILON"/>
    <property type="match status" value="1"/>
</dbReference>
<reference evidence="4" key="1">
    <citation type="journal article" date="2019" name="Int. J. Syst. Evol. Microbiol.">
        <title>The Global Catalogue of Microorganisms (GCM) 10K type strain sequencing project: providing services to taxonomists for standard genome sequencing and annotation.</title>
        <authorList>
            <consortium name="The Broad Institute Genomics Platform"/>
            <consortium name="The Broad Institute Genome Sequencing Center for Infectious Disease"/>
            <person name="Wu L."/>
            <person name="Ma J."/>
        </authorList>
    </citation>
    <scope>NUCLEOTIDE SEQUENCE [LARGE SCALE GENOMIC DNA]</scope>
    <source>
        <strain evidence="4">JCM 16961</strain>
    </source>
</reference>
<evidence type="ECO:0000256" key="1">
    <source>
        <dbReference type="SAM" id="MobiDB-lite"/>
    </source>
</evidence>
<evidence type="ECO:0000313" key="3">
    <source>
        <dbReference type="EMBL" id="GAA3692731.1"/>
    </source>
</evidence>
<dbReference type="InterPro" id="IPR036420">
    <property type="entry name" value="BRCT_dom_sf"/>
</dbReference>
<name>A0ABP7CL69_9MICC</name>
<protein>
    <recommendedName>
        <fullName evidence="2">Exonuclease domain-containing protein</fullName>
    </recommendedName>
</protein>
<dbReference type="Pfam" id="PF00929">
    <property type="entry name" value="RNase_T"/>
    <property type="match status" value="1"/>
</dbReference>
<dbReference type="Gene3D" id="3.40.50.10190">
    <property type="entry name" value="BRCT domain"/>
    <property type="match status" value="1"/>
</dbReference>
<comment type="caution">
    <text evidence="3">The sequence shown here is derived from an EMBL/GenBank/DDBJ whole genome shotgun (WGS) entry which is preliminary data.</text>
</comment>
<feature type="region of interest" description="Disordered" evidence="1">
    <location>
        <begin position="208"/>
        <end position="243"/>
    </location>
</feature>
<feature type="compositionally biased region" description="Gly residues" evidence="1">
    <location>
        <begin position="327"/>
        <end position="341"/>
    </location>
</feature>
<dbReference type="Proteomes" id="UP001501536">
    <property type="component" value="Unassembled WGS sequence"/>
</dbReference>
<evidence type="ECO:0000313" key="4">
    <source>
        <dbReference type="Proteomes" id="UP001501536"/>
    </source>
</evidence>
<dbReference type="Pfam" id="PF00533">
    <property type="entry name" value="BRCT"/>
    <property type="match status" value="1"/>
</dbReference>
<dbReference type="SUPFAM" id="SSF53098">
    <property type="entry name" value="Ribonuclease H-like"/>
    <property type="match status" value="1"/>
</dbReference>
<dbReference type="InterPro" id="IPR001357">
    <property type="entry name" value="BRCT_dom"/>
</dbReference>
<feature type="region of interest" description="Disordered" evidence="1">
    <location>
        <begin position="327"/>
        <end position="380"/>
    </location>
</feature>
<dbReference type="InterPro" id="IPR036397">
    <property type="entry name" value="RNaseH_sf"/>
</dbReference>
<keyword evidence="4" id="KW-1185">Reference proteome</keyword>
<dbReference type="SUPFAM" id="SSF52113">
    <property type="entry name" value="BRCT domain"/>
    <property type="match status" value="1"/>
</dbReference>
<sequence length="380" mass="39653">MSYDFTAIDFETANGFRGSACSVGAVKVRDGRIVEENLWLMRPPPGYDHFDPRNVQIHGITPERVAAAPRFGDVFGALSDFIGADLVVAHNAAFDLGVIRSALEVSELPGPAFEHACTVILSRRSYRLASYSLPFVAEAAGVPLQNHHDALEDARACAGIMIDIGRLHGAAAPQDLGASMASAFSTAPAYAVGDELSKATRDALNWRASGGPIPRQPDWAVWPQEGPNPEPDPGADPSHPLHGQTVVFTGNLGISRPEAKQRAAACGAQTASRVTRKTTVLVVGDGFVASDLRAGRLTSKARQVLRYREAGQEVEIVSEGEFLQMVGGGWSEGAHGPGTEPGTGPVVGPVTDSATDPGPDSTTEGSAVTGTRPASASAGS</sequence>
<feature type="compositionally biased region" description="Polar residues" evidence="1">
    <location>
        <begin position="360"/>
        <end position="380"/>
    </location>
</feature>
<organism evidence="3 4">
    <name type="scientific">Zhihengliuella alba</name>
    <dbReference type="NCBI Taxonomy" id="547018"/>
    <lineage>
        <taxon>Bacteria</taxon>
        <taxon>Bacillati</taxon>
        <taxon>Actinomycetota</taxon>
        <taxon>Actinomycetes</taxon>
        <taxon>Micrococcales</taxon>
        <taxon>Micrococcaceae</taxon>
        <taxon>Zhihengliuella</taxon>
    </lineage>
</organism>
<accession>A0ABP7CL69</accession>